<evidence type="ECO:0000313" key="2">
    <source>
        <dbReference type="Proteomes" id="UP000219993"/>
    </source>
</evidence>
<sequence length="41" mass="4345">MGAADPDDKGMNNSVRSTVNDVIMLILRAVMLEGSCTMKCG</sequence>
<accession>A0A291P900</accession>
<keyword evidence="2" id="KW-1185">Reference proteome</keyword>
<dbReference type="KEGG" id="hbe:BEI_2377"/>
<dbReference type="EMBL" id="CP021435">
    <property type="protein sequence ID" value="ATJ83364.1"/>
    <property type="molecule type" value="Genomic_DNA"/>
</dbReference>
<dbReference type="Proteomes" id="UP000219993">
    <property type="component" value="Chromosome"/>
</dbReference>
<name>A0A291P900_9GAMM</name>
<evidence type="ECO:0000313" key="1">
    <source>
        <dbReference type="EMBL" id="ATJ83364.1"/>
    </source>
</evidence>
<dbReference type="AlphaFoldDB" id="A0A291P900"/>
<gene>
    <name evidence="1" type="ORF">BEI_2377</name>
</gene>
<protein>
    <submittedName>
        <fullName evidence="1">Uncharacterized protein</fullName>
    </submittedName>
</protein>
<proteinExistence type="predicted"/>
<reference evidence="1 2" key="1">
    <citation type="journal article" date="2017" name="Sci. Rep.">
        <title>Revealing the Saline Adaptation Strategies of the Halophilic Bacterium Halomonas beimenensis through High-throughput Omics and Transposon Mutagenesis Approaches.</title>
        <authorList>
            <person name="Chen Y.H."/>
            <person name="Lin S.S."/>
            <person name="Shyu Y.T."/>
        </authorList>
    </citation>
    <scope>NUCLEOTIDE SEQUENCE [LARGE SCALE GENOMIC DNA]</scope>
    <source>
        <strain evidence="1 2">NTU-111</strain>
    </source>
</reference>
<organism evidence="1 2">
    <name type="scientific">Halomonas beimenensis</name>
    <dbReference type="NCBI Taxonomy" id="475662"/>
    <lineage>
        <taxon>Bacteria</taxon>
        <taxon>Pseudomonadati</taxon>
        <taxon>Pseudomonadota</taxon>
        <taxon>Gammaproteobacteria</taxon>
        <taxon>Oceanospirillales</taxon>
        <taxon>Halomonadaceae</taxon>
        <taxon>Halomonas</taxon>
    </lineage>
</organism>